<evidence type="ECO:0000313" key="2">
    <source>
        <dbReference type="Proteomes" id="UP000276133"/>
    </source>
</evidence>
<accession>A0A3M7S4S8</accession>
<gene>
    <name evidence="1" type="ORF">BpHYR1_015560</name>
</gene>
<reference evidence="1 2" key="1">
    <citation type="journal article" date="2018" name="Sci. Rep.">
        <title>Genomic signatures of local adaptation to the degree of environmental predictability in rotifers.</title>
        <authorList>
            <person name="Franch-Gras L."/>
            <person name="Hahn C."/>
            <person name="Garcia-Roger E.M."/>
            <person name="Carmona M.J."/>
            <person name="Serra M."/>
            <person name="Gomez A."/>
        </authorList>
    </citation>
    <scope>NUCLEOTIDE SEQUENCE [LARGE SCALE GENOMIC DNA]</scope>
    <source>
        <strain evidence="1">HYR1</strain>
    </source>
</reference>
<comment type="caution">
    <text evidence="1">The sequence shown here is derived from an EMBL/GenBank/DDBJ whole genome shotgun (WGS) entry which is preliminary data.</text>
</comment>
<proteinExistence type="predicted"/>
<dbReference type="OrthoDB" id="10161579at2759"/>
<evidence type="ECO:0000313" key="1">
    <source>
        <dbReference type="EMBL" id="RNA30813.1"/>
    </source>
</evidence>
<dbReference type="EMBL" id="REGN01002040">
    <property type="protein sequence ID" value="RNA30813.1"/>
    <property type="molecule type" value="Genomic_DNA"/>
</dbReference>
<dbReference type="AlphaFoldDB" id="A0A3M7S4S8"/>
<keyword evidence="2" id="KW-1185">Reference proteome</keyword>
<protein>
    <submittedName>
        <fullName evidence="1">Uncharacterized protein</fullName>
    </submittedName>
</protein>
<sequence>MKGALFDKIQRCFKNSIKDHLIKNLSASYRPKNEKIESYIAKQRLDEDVRQFGHRLLSYMRGLSEEDKKEVEKHLTEAFIDGTEMEVKNQIVTEKSKKFELV</sequence>
<dbReference type="Proteomes" id="UP000276133">
    <property type="component" value="Unassembled WGS sequence"/>
</dbReference>
<organism evidence="1 2">
    <name type="scientific">Brachionus plicatilis</name>
    <name type="common">Marine rotifer</name>
    <name type="synonym">Brachionus muelleri</name>
    <dbReference type="NCBI Taxonomy" id="10195"/>
    <lineage>
        <taxon>Eukaryota</taxon>
        <taxon>Metazoa</taxon>
        <taxon>Spiralia</taxon>
        <taxon>Gnathifera</taxon>
        <taxon>Rotifera</taxon>
        <taxon>Eurotatoria</taxon>
        <taxon>Monogononta</taxon>
        <taxon>Pseudotrocha</taxon>
        <taxon>Ploima</taxon>
        <taxon>Brachionidae</taxon>
        <taxon>Brachionus</taxon>
    </lineage>
</organism>
<name>A0A3M7S4S8_BRAPC</name>